<protein>
    <submittedName>
        <fullName evidence="3">Uncharacterized protein</fullName>
    </submittedName>
</protein>
<evidence type="ECO:0000256" key="2">
    <source>
        <dbReference type="SAM" id="SignalP"/>
    </source>
</evidence>
<evidence type="ECO:0000313" key="3">
    <source>
        <dbReference type="EMBL" id="MBB1088640.1"/>
    </source>
</evidence>
<dbReference type="AlphaFoldDB" id="A0A7W3U4T9"/>
<reference evidence="3 4" key="1">
    <citation type="submission" date="2020-07" db="EMBL/GenBank/DDBJ databases">
        <authorList>
            <person name="Xu S."/>
            <person name="Li A."/>
        </authorList>
    </citation>
    <scope>NUCLEOTIDE SEQUENCE [LARGE SCALE GENOMIC DNA]</scope>
    <source>
        <strain evidence="3 4">SG-8</strain>
    </source>
</reference>
<sequence>MRERPYLTPGLLAFLGLMAASGDVPAGGVVVCNNCTSVTRAARQGGSGIVIVSDFSRGQLWGFRNEFDRGTGEHLPLPAAIPAPIRHSHALTLAAAAGAQADLVLRQGDPSGNAFPFPDGFDGWTAHDVATDNRMRVRFGQALAAAYAGAITSSAAWNDLAMSLKSLALNWLAGHHAITQVTLAVHWRDGSTSPMAIRRGRSARATLLPVPRAAPQRSPHAKHAVPPTLEPCRPPTGRRHGMPG</sequence>
<comment type="caution">
    <text evidence="3">The sequence shown here is derived from an EMBL/GenBank/DDBJ whole genome shotgun (WGS) entry which is preliminary data.</text>
</comment>
<dbReference type="RefSeq" id="WP_182669430.1">
    <property type="nucleotide sequence ID" value="NZ_JACHTE010000006.1"/>
</dbReference>
<name>A0A7W3U4T9_9GAMM</name>
<evidence type="ECO:0000256" key="1">
    <source>
        <dbReference type="SAM" id="MobiDB-lite"/>
    </source>
</evidence>
<feature type="region of interest" description="Disordered" evidence="1">
    <location>
        <begin position="211"/>
        <end position="244"/>
    </location>
</feature>
<proteinExistence type="predicted"/>
<dbReference type="Proteomes" id="UP000552587">
    <property type="component" value="Unassembled WGS sequence"/>
</dbReference>
<accession>A0A7W3U4T9</accession>
<evidence type="ECO:0000313" key="4">
    <source>
        <dbReference type="Proteomes" id="UP000552587"/>
    </source>
</evidence>
<feature type="signal peptide" evidence="2">
    <location>
        <begin position="1"/>
        <end position="26"/>
    </location>
</feature>
<feature type="chain" id="PRO_5030618091" evidence="2">
    <location>
        <begin position="27"/>
        <end position="244"/>
    </location>
</feature>
<organism evidence="3 4">
    <name type="scientific">Marilutibacter penaei</name>
    <dbReference type="NCBI Taxonomy" id="2759900"/>
    <lineage>
        <taxon>Bacteria</taxon>
        <taxon>Pseudomonadati</taxon>
        <taxon>Pseudomonadota</taxon>
        <taxon>Gammaproteobacteria</taxon>
        <taxon>Lysobacterales</taxon>
        <taxon>Lysobacteraceae</taxon>
        <taxon>Marilutibacter</taxon>
    </lineage>
</organism>
<keyword evidence="4" id="KW-1185">Reference proteome</keyword>
<dbReference type="EMBL" id="JACHTE010000006">
    <property type="protein sequence ID" value="MBB1088640.1"/>
    <property type="molecule type" value="Genomic_DNA"/>
</dbReference>
<gene>
    <name evidence="3" type="ORF">H4F99_09080</name>
</gene>
<keyword evidence="2" id="KW-0732">Signal</keyword>